<keyword evidence="4 6" id="KW-1133">Transmembrane helix</keyword>
<sequence length="146" mass="15886">MVLLYAVSLSSSDTIAFVISSIFTRDLQNYVPRFGEKSMRMLTRIFMVVFIGLAILVSLISQDILTLGFALAGIAIALSPAIIGSFFFRLNDRAVAISLALSMLSIVVLFLFDLLSPETALISLPVALVSLVGLQVFFARKLPLRA</sequence>
<evidence type="ECO:0000256" key="4">
    <source>
        <dbReference type="ARBA" id="ARBA00022989"/>
    </source>
</evidence>
<dbReference type="InterPro" id="IPR038377">
    <property type="entry name" value="Na/Glc_symporter_sf"/>
</dbReference>
<dbReference type="PROSITE" id="PS50283">
    <property type="entry name" value="NA_SOLUT_SYMP_3"/>
    <property type="match status" value="1"/>
</dbReference>
<dbReference type="AlphaFoldDB" id="A0A1F6FYX1"/>
<dbReference type="Proteomes" id="UP000178601">
    <property type="component" value="Unassembled WGS sequence"/>
</dbReference>
<feature type="transmembrane region" description="Helical" evidence="6">
    <location>
        <begin position="121"/>
        <end position="139"/>
    </location>
</feature>
<dbReference type="GO" id="GO:0022857">
    <property type="term" value="F:transmembrane transporter activity"/>
    <property type="evidence" value="ECO:0007669"/>
    <property type="project" value="InterPro"/>
</dbReference>
<name>A0A1F6FYX1_9BACT</name>
<feature type="transmembrane region" description="Helical" evidence="6">
    <location>
        <begin position="6"/>
        <end position="24"/>
    </location>
</feature>
<accession>A0A1F6FYX1</accession>
<proteinExistence type="inferred from homology"/>
<comment type="caution">
    <text evidence="7">The sequence shown here is derived from an EMBL/GenBank/DDBJ whole genome shotgun (WGS) entry which is preliminary data.</text>
</comment>
<keyword evidence="5 6" id="KW-0472">Membrane</keyword>
<reference evidence="7 8" key="1">
    <citation type="journal article" date="2016" name="Nat. Commun.">
        <title>Thousands of microbial genomes shed light on interconnected biogeochemical processes in an aquifer system.</title>
        <authorList>
            <person name="Anantharaman K."/>
            <person name="Brown C.T."/>
            <person name="Hug L.A."/>
            <person name="Sharon I."/>
            <person name="Castelle C.J."/>
            <person name="Probst A.J."/>
            <person name="Thomas B.C."/>
            <person name="Singh A."/>
            <person name="Wilkins M.J."/>
            <person name="Karaoz U."/>
            <person name="Brodie E.L."/>
            <person name="Williams K.H."/>
            <person name="Hubbard S.S."/>
            <person name="Banfield J.F."/>
        </authorList>
    </citation>
    <scope>NUCLEOTIDE SEQUENCE [LARGE SCALE GENOMIC DNA]</scope>
</reference>
<feature type="transmembrane region" description="Helical" evidence="6">
    <location>
        <begin position="45"/>
        <end position="61"/>
    </location>
</feature>
<evidence type="ECO:0000256" key="2">
    <source>
        <dbReference type="ARBA" id="ARBA00006434"/>
    </source>
</evidence>
<keyword evidence="3 6" id="KW-0812">Transmembrane</keyword>
<dbReference type="EMBL" id="MFMQ01000071">
    <property type="protein sequence ID" value="OGG91058.1"/>
    <property type="molecule type" value="Genomic_DNA"/>
</dbReference>
<feature type="transmembrane region" description="Helical" evidence="6">
    <location>
        <begin position="95"/>
        <end position="115"/>
    </location>
</feature>
<comment type="subcellular location">
    <subcellularLocation>
        <location evidence="1">Membrane</location>
        <topology evidence="1">Multi-pass membrane protein</topology>
    </subcellularLocation>
</comment>
<gene>
    <name evidence="7" type="ORF">A3H16_01960</name>
</gene>
<protein>
    <submittedName>
        <fullName evidence="7">Uncharacterized protein</fullName>
    </submittedName>
</protein>
<dbReference type="GO" id="GO:0016020">
    <property type="term" value="C:membrane"/>
    <property type="evidence" value="ECO:0007669"/>
    <property type="project" value="UniProtKB-SubCell"/>
</dbReference>
<evidence type="ECO:0000256" key="6">
    <source>
        <dbReference type="SAM" id="Phobius"/>
    </source>
</evidence>
<feature type="transmembrane region" description="Helical" evidence="6">
    <location>
        <begin position="67"/>
        <end position="88"/>
    </location>
</feature>
<evidence type="ECO:0000313" key="7">
    <source>
        <dbReference type="EMBL" id="OGG91058.1"/>
    </source>
</evidence>
<evidence type="ECO:0000256" key="1">
    <source>
        <dbReference type="ARBA" id="ARBA00004141"/>
    </source>
</evidence>
<comment type="similarity">
    <text evidence="2">Belongs to the sodium:solute symporter (SSF) (TC 2.A.21) family.</text>
</comment>
<evidence type="ECO:0000256" key="3">
    <source>
        <dbReference type="ARBA" id="ARBA00022692"/>
    </source>
</evidence>
<evidence type="ECO:0000313" key="8">
    <source>
        <dbReference type="Proteomes" id="UP000178601"/>
    </source>
</evidence>
<dbReference type="Gene3D" id="1.20.1730.10">
    <property type="entry name" value="Sodium/glucose cotransporter"/>
    <property type="match status" value="1"/>
</dbReference>
<dbReference type="InterPro" id="IPR001734">
    <property type="entry name" value="Na/solute_symporter"/>
</dbReference>
<evidence type="ECO:0000256" key="5">
    <source>
        <dbReference type="ARBA" id="ARBA00023136"/>
    </source>
</evidence>
<organism evidence="7 8">
    <name type="scientific">Candidatus Kaiserbacteria bacterium RIFCSPLOWO2_12_FULL_53_8</name>
    <dbReference type="NCBI Taxonomy" id="1798529"/>
    <lineage>
        <taxon>Bacteria</taxon>
        <taxon>Candidatus Kaiseribacteriota</taxon>
    </lineage>
</organism>